<dbReference type="Pfam" id="PF07989">
    <property type="entry name" value="Cnn_1N"/>
    <property type="match status" value="1"/>
</dbReference>
<evidence type="ECO:0000313" key="8">
    <source>
        <dbReference type="Proteomes" id="UP000194280"/>
    </source>
</evidence>
<dbReference type="InterPro" id="IPR024545">
    <property type="entry name" value="Mto1-like_Mto2p-bd"/>
</dbReference>
<protein>
    <recommendedName>
        <fullName evidence="9">Centrosomin N-terminal motif 1 domain-containing protein</fullName>
    </recommendedName>
</protein>
<feature type="compositionally biased region" description="Low complexity" evidence="4">
    <location>
        <begin position="249"/>
        <end position="263"/>
    </location>
</feature>
<evidence type="ECO:0000256" key="3">
    <source>
        <dbReference type="SAM" id="Coils"/>
    </source>
</evidence>
<dbReference type="GO" id="GO:0005737">
    <property type="term" value="C:cytoplasm"/>
    <property type="evidence" value="ECO:0007669"/>
    <property type="project" value="UniProtKB-SubCell"/>
</dbReference>
<feature type="compositionally biased region" description="Basic and acidic residues" evidence="4">
    <location>
        <begin position="1191"/>
        <end position="1202"/>
    </location>
</feature>
<accession>A0A1Z5T6Z4</accession>
<keyword evidence="8" id="KW-1185">Reference proteome</keyword>
<dbReference type="Proteomes" id="UP000194280">
    <property type="component" value="Unassembled WGS sequence"/>
</dbReference>
<gene>
    <name evidence="7" type="ORF">BTJ68_07449</name>
</gene>
<evidence type="ECO:0000313" key="7">
    <source>
        <dbReference type="EMBL" id="OTA31802.1"/>
    </source>
</evidence>
<feature type="compositionally biased region" description="Polar residues" evidence="4">
    <location>
        <begin position="317"/>
        <end position="342"/>
    </location>
</feature>
<feature type="compositionally biased region" description="Basic and acidic residues" evidence="4">
    <location>
        <begin position="75"/>
        <end position="89"/>
    </location>
</feature>
<evidence type="ECO:0000259" key="6">
    <source>
        <dbReference type="Pfam" id="PF12808"/>
    </source>
</evidence>
<feature type="compositionally biased region" description="Polar residues" evidence="4">
    <location>
        <begin position="424"/>
        <end position="434"/>
    </location>
</feature>
<keyword evidence="3" id="KW-0175">Coiled coil</keyword>
<dbReference type="VEuPathDB" id="FungiDB:BTJ68_07449"/>
<feature type="region of interest" description="Disordered" evidence="4">
    <location>
        <begin position="456"/>
        <end position="482"/>
    </location>
</feature>
<evidence type="ECO:0000259" key="5">
    <source>
        <dbReference type="Pfam" id="PF07989"/>
    </source>
</evidence>
<dbReference type="Gene3D" id="1.10.287.1490">
    <property type="match status" value="1"/>
</dbReference>
<feature type="compositionally biased region" description="Polar residues" evidence="4">
    <location>
        <begin position="168"/>
        <end position="178"/>
    </location>
</feature>
<evidence type="ECO:0000256" key="2">
    <source>
        <dbReference type="ARBA" id="ARBA00022490"/>
    </source>
</evidence>
<comment type="subcellular location">
    <subcellularLocation>
        <location evidence="1">Cytoplasm</location>
    </subcellularLocation>
</comment>
<feature type="region of interest" description="Disordered" evidence="4">
    <location>
        <begin position="1362"/>
        <end position="1385"/>
    </location>
</feature>
<evidence type="ECO:0008006" key="9">
    <source>
        <dbReference type="Google" id="ProtNLM"/>
    </source>
</evidence>
<sequence length="1596" mass="179740">MNDTVASPERVGGNLSPKRRPRKLEVRSSRPSSMDQGRPQQEPQSPSNGHDTESAARHTFESDDNDLPPLPISEKSFDESGHSFVDRSIHAPSDGEGSLNEQEMRRHFMDIESSFMPPEQQAPDQVEQGPEEQQEGRLGVDDTYLELGRAGHTPPPGAMFGSLKKSGRSSQAQNSSDQGHPGENKMESEPDTPADAYKTPGPGTHHYEEENSLSDVGTEEASPSSPAAAAAQRGHERSLPTRSAHVPMHSRNSSTHESSSLHSPGPRPHSNGSTIRPETSPAPQDIPLPETDDQSSTLLSSMYGMPSQLRSRPSYFGNRTFSNQSAMSRNTMSSNPSSNGESMNADFALQTGGAMSSSTAPGNARARMGMDSRMPSLGSVVSYSDWNSDGPPSFSRAASGNVLTGRFGGQLDGLKEEEQPETPRANQRSVQAPTDTVLAQRVESIQVPETVARDFRARNWSPERPTSSRSAALGGAQDRPRRTLTLKEQNNKVETLTKENFNLKLKVHFLSEALQNRSEEGVQELIEKSVQFQTDLANERKETQSLRRRLRELEKKVQENEQALAEARQSKGGAGEGDEENDDDPTLQAEMHEEILYLRQQLDNTENKVTTLSEDLMTKELEKRKMAEHMRSMAGSRGEDTAGMRETMDMWQDLLNAETGRREQAEEDVRKLREELTSLRIERASPAAGKQMMKRRSRLSAYAESEVESDIASAAINGGTPTDSSATLVEQLRHENAELRRDLGAQTSMLTSRNRERERLQQEIEDLKLIQRKSDGARSVAGESIFERSISRAGQQQQHGRPQSRGSEAMTQVTETEREDWERKEGQLRDQNAELRLRFQELERTHNTHLQYVSALEGDFEQMESELNEQSEDLRALQRERNEALQAFETKEADYDKLEQEAIAEIDGLSMQIESLESQLADARERGRRTKEKLERTSDDYRGLQGELREITQSVMALEDEKQANLRAIQTLEQQLEEAETELQSYEQKCRELDQKGKKLEITQESLHSEITFLREEQEGDKIKIGELEDALNAAQQTVQDEQERVKEMEEGMEEERQQRDVLENQSKEEVQKVLDDLNVESGRTKDEVRKLRRALSAKEVESSSRKGKLDELERDLKSLLGEPNGTKQSLLAEIQRLQREAESTANSLDRAKMDLADKNRLLRHRDGLLESTSLESRRLSDLLDKERSSRRHDLEQFERASRGQASQMREIAQHQSRVLELETAYSQDKRKMAALEQQYRDQLGERNSLLLALWNRLSTLCGTEWAQTNSMIDGKVPSHPDVIQRNLPAFNKIIISAVQRIESVIGNFKVRVREVEKVVWKDYQTLHQNLDFRIQRMDGLERAVRDTQRAIQEQEAIVKMQEARDRPVPGRSGSSKSIKASEEVARLKQRNKVLEAELKFHKQHPSALAQQMINNQNAPTTGEHIRRVSSGGGASAASVGKSQGSPAQKLMSSLLRGHSSSAVEQMPPHQRGGSVDEGRDLHPGYGDGARQGSGPIQLQTPTPAQPSEQRWVHRLKELERRLKAEREARLLDRKGARQRLEEGRLENEELKQMLEREKGRRESFGDEEGESFAGSERRPSLAAASTQQHRDSDQD</sequence>
<dbReference type="OrthoDB" id="10255000at2759"/>
<feature type="compositionally biased region" description="Polar residues" evidence="4">
    <location>
        <begin position="29"/>
        <end position="49"/>
    </location>
</feature>
<feature type="region of interest" description="Disordered" evidence="4">
    <location>
        <begin position="1527"/>
        <end position="1596"/>
    </location>
</feature>
<feature type="region of interest" description="Disordered" evidence="4">
    <location>
        <begin position="1048"/>
        <end position="1068"/>
    </location>
</feature>
<feature type="compositionally biased region" description="Basic and acidic residues" evidence="4">
    <location>
        <begin position="50"/>
        <end position="61"/>
    </location>
</feature>
<feature type="region of interest" description="Disordered" evidence="4">
    <location>
        <begin position="1423"/>
        <end position="1511"/>
    </location>
</feature>
<feature type="compositionally biased region" description="Low complexity" evidence="4">
    <location>
        <begin position="1436"/>
        <end position="1446"/>
    </location>
</feature>
<proteinExistence type="predicted"/>
<evidence type="ECO:0000256" key="1">
    <source>
        <dbReference type="ARBA" id="ARBA00004496"/>
    </source>
</evidence>
<feature type="region of interest" description="Disordered" evidence="4">
    <location>
        <begin position="787"/>
        <end position="827"/>
    </location>
</feature>
<dbReference type="GO" id="GO:0005815">
    <property type="term" value="C:microtubule organizing center"/>
    <property type="evidence" value="ECO:0007669"/>
    <property type="project" value="InterPro"/>
</dbReference>
<dbReference type="PANTHER" id="PTHR45615">
    <property type="entry name" value="MYOSIN HEAVY CHAIN, NON-MUSCLE"/>
    <property type="match status" value="1"/>
</dbReference>
<comment type="caution">
    <text evidence="7">The sequence shown here is derived from an EMBL/GenBank/DDBJ whole genome shotgun (WGS) entry which is preliminary data.</text>
</comment>
<name>A0A1Z5T6Z4_HORWE</name>
<dbReference type="InterPro" id="IPR012943">
    <property type="entry name" value="Cnn_1N"/>
</dbReference>
<feature type="compositionally biased region" description="Low complexity" evidence="4">
    <location>
        <begin position="221"/>
        <end position="231"/>
    </location>
</feature>
<feature type="region of interest" description="Disordered" evidence="4">
    <location>
        <begin position="557"/>
        <end position="585"/>
    </location>
</feature>
<dbReference type="GO" id="GO:0051015">
    <property type="term" value="F:actin filament binding"/>
    <property type="evidence" value="ECO:0007669"/>
    <property type="project" value="TreeGrafter"/>
</dbReference>
<dbReference type="Pfam" id="PF12808">
    <property type="entry name" value="Mto2_bdg"/>
    <property type="match status" value="1"/>
</dbReference>
<dbReference type="GO" id="GO:0032982">
    <property type="term" value="C:myosin filament"/>
    <property type="evidence" value="ECO:0007669"/>
    <property type="project" value="TreeGrafter"/>
</dbReference>
<feature type="compositionally biased region" description="Polar residues" evidence="4">
    <location>
        <begin position="1495"/>
        <end position="1509"/>
    </location>
</feature>
<feature type="region of interest" description="Disordered" evidence="4">
    <location>
        <begin position="1"/>
        <end position="344"/>
    </location>
</feature>
<feature type="coiled-coil region" evidence="3">
    <location>
        <begin position="1128"/>
        <end position="1155"/>
    </location>
</feature>
<dbReference type="InParanoid" id="A0A1Z5T6Z4"/>
<evidence type="ECO:0000256" key="4">
    <source>
        <dbReference type="SAM" id="MobiDB-lite"/>
    </source>
</evidence>
<feature type="domain" description="Mto1-like Mto2p-binding" evidence="6">
    <location>
        <begin position="1511"/>
        <end position="1561"/>
    </location>
</feature>
<feature type="domain" description="Centrosomin N-terminal motif 1" evidence="5">
    <location>
        <begin position="485"/>
        <end position="557"/>
    </location>
</feature>
<dbReference type="PANTHER" id="PTHR45615:SF40">
    <property type="entry name" value="MYOSIN HEAVY CHAIN, NON-MUSCLE"/>
    <property type="match status" value="1"/>
</dbReference>
<dbReference type="EMBL" id="MUNK01000107">
    <property type="protein sequence ID" value="OTA31802.1"/>
    <property type="molecule type" value="Genomic_DNA"/>
</dbReference>
<feature type="compositionally biased region" description="Polar residues" evidence="4">
    <location>
        <begin position="792"/>
        <end position="814"/>
    </location>
</feature>
<dbReference type="STRING" id="1157616.A0A1Z5T6Z4"/>
<organism evidence="7 8">
    <name type="scientific">Hortaea werneckii EXF-2000</name>
    <dbReference type="NCBI Taxonomy" id="1157616"/>
    <lineage>
        <taxon>Eukaryota</taxon>
        <taxon>Fungi</taxon>
        <taxon>Dikarya</taxon>
        <taxon>Ascomycota</taxon>
        <taxon>Pezizomycotina</taxon>
        <taxon>Dothideomycetes</taxon>
        <taxon>Dothideomycetidae</taxon>
        <taxon>Mycosphaerellales</taxon>
        <taxon>Teratosphaeriaceae</taxon>
        <taxon>Hortaea</taxon>
    </lineage>
</organism>
<feature type="coiled-coil region" evidence="3">
    <location>
        <begin position="648"/>
        <end position="682"/>
    </location>
</feature>
<feature type="region of interest" description="Disordered" evidence="4">
    <location>
        <begin position="738"/>
        <end position="757"/>
    </location>
</feature>
<feature type="compositionally biased region" description="Basic and acidic residues" evidence="4">
    <location>
        <begin position="1527"/>
        <end position="1565"/>
    </location>
</feature>
<reference evidence="7 8" key="1">
    <citation type="submission" date="2017-01" db="EMBL/GenBank/DDBJ databases">
        <title>The recent genome duplication of the halophilic yeast Hortaea werneckii: insights from long-read sequencing.</title>
        <authorList>
            <person name="Sinha S."/>
            <person name="Flibotte S."/>
            <person name="Neira M."/>
            <person name="Lenassi M."/>
            <person name="Gostincar C."/>
            <person name="Stajich J.E."/>
            <person name="Nislow C.E."/>
        </authorList>
    </citation>
    <scope>NUCLEOTIDE SEQUENCE [LARGE SCALE GENOMIC DNA]</scope>
    <source>
        <strain evidence="7 8">EXF-2000</strain>
    </source>
</reference>
<dbReference type="GO" id="GO:0000146">
    <property type="term" value="F:microfilament motor activity"/>
    <property type="evidence" value="ECO:0007669"/>
    <property type="project" value="TreeGrafter"/>
</dbReference>
<feature type="region of interest" description="Disordered" evidence="4">
    <location>
        <begin position="1191"/>
        <end position="1214"/>
    </location>
</feature>
<feature type="compositionally biased region" description="Acidic residues" evidence="4">
    <location>
        <begin position="576"/>
        <end position="585"/>
    </location>
</feature>
<dbReference type="GO" id="GO:0016460">
    <property type="term" value="C:myosin II complex"/>
    <property type="evidence" value="ECO:0007669"/>
    <property type="project" value="TreeGrafter"/>
</dbReference>
<keyword evidence="2" id="KW-0963">Cytoplasm</keyword>
<feature type="region of interest" description="Disordered" evidence="4">
    <location>
        <begin position="415"/>
        <end position="435"/>
    </location>
</feature>